<keyword evidence="1" id="KW-0812">Transmembrane</keyword>
<evidence type="ECO:0000313" key="3">
    <source>
        <dbReference type="Proteomes" id="UP000191110"/>
    </source>
</evidence>
<keyword evidence="1" id="KW-0472">Membrane</keyword>
<protein>
    <recommendedName>
        <fullName evidence="4">Hemerythrin family protein</fullName>
    </recommendedName>
</protein>
<dbReference type="PROSITE" id="PS51257">
    <property type="entry name" value="PROKAR_LIPOPROTEIN"/>
    <property type="match status" value="1"/>
</dbReference>
<comment type="caution">
    <text evidence="2">The sequence shown here is derived from an EMBL/GenBank/DDBJ whole genome shotgun (WGS) entry which is preliminary data.</text>
</comment>
<name>A0A1T2L7B7_9GAMM</name>
<evidence type="ECO:0000256" key="1">
    <source>
        <dbReference type="SAM" id="Phobius"/>
    </source>
</evidence>
<reference evidence="2 3" key="1">
    <citation type="submission" date="2016-11" db="EMBL/GenBank/DDBJ databases">
        <title>Mixed transmission modes and dynamic genome evolution in an obligate animal-bacterial symbiosis.</title>
        <authorList>
            <person name="Russell S.L."/>
            <person name="Corbett-Detig R.B."/>
            <person name="Cavanaugh C.M."/>
        </authorList>
    </citation>
    <scope>NUCLEOTIDE SEQUENCE [LARGE SCALE GENOMIC DNA]</scope>
    <source>
        <strain evidence="2">Sveles-Q1</strain>
    </source>
</reference>
<dbReference type="Proteomes" id="UP000191110">
    <property type="component" value="Unassembled WGS sequence"/>
</dbReference>
<evidence type="ECO:0000313" key="2">
    <source>
        <dbReference type="EMBL" id="OOZ40997.1"/>
    </source>
</evidence>
<sequence>MAKKGKIQQAVVITAYINYLLAIGCMVLSYVKYQEHGSEHPVTAAFMASVVFFVGVGIVLHVIGRTNLPSLKVIPGE</sequence>
<proteinExistence type="predicted"/>
<dbReference type="AlphaFoldDB" id="A0A1T2L7B7"/>
<keyword evidence="3" id="KW-1185">Reference proteome</keyword>
<gene>
    <name evidence="2" type="ORF">BOW53_05600</name>
</gene>
<dbReference type="EMBL" id="MPRL01000015">
    <property type="protein sequence ID" value="OOZ40997.1"/>
    <property type="molecule type" value="Genomic_DNA"/>
</dbReference>
<accession>A0A1T2L7B7</accession>
<dbReference type="OrthoDB" id="7067590at2"/>
<evidence type="ECO:0008006" key="4">
    <source>
        <dbReference type="Google" id="ProtNLM"/>
    </source>
</evidence>
<organism evidence="2 3">
    <name type="scientific">Solemya pervernicosa gill symbiont</name>
    <dbReference type="NCBI Taxonomy" id="642797"/>
    <lineage>
        <taxon>Bacteria</taxon>
        <taxon>Pseudomonadati</taxon>
        <taxon>Pseudomonadota</taxon>
        <taxon>Gammaproteobacteria</taxon>
        <taxon>sulfur-oxidizing symbionts</taxon>
    </lineage>
</organism>
<feature type="transmembrane region" description="Helical" evidence="1">
    <location>
        <begin position="43"/>
        <end position="63"/>
    </location>
</feature>
<dbReference type="RefSeq" id="WP_078483101.1">
    <property type="nucleotide sequence ID" value="NZ_MPRL01000015.1"/>
</dbReference>
<keyword evidence="1" id="KW-1133">Transmembrane helix</keyword>
<feature type="transmembrane region" description="Helical" evidence="1">
    <location>
        <begin position="12"/>
        <end position="31"/>
    </location>
</feature>